<sequence>MDGITSGANVQAQVLQAAGVYAMKVANNAVESTMMTLLSSVQPAAYNNPPNLGTQVDVRA</sequence>
<dbReference type="RefSeq" id="WP_184038591.1">
    <property type="nucleotide sequence ID" value="NZ_JACHHY010000011.1"/>
</dbReference>
<organism evidence="1 2">
    <name type="scientific">Chitinivorax tropicus</name>
    <dbReference type="NCBI Taxonomy" id="714531"/>
    <lineage>
        <taxon>Bacteria</taxon>
        <taxon>Pseudomonadati</taxon>
        <taxon>Pseudomonadota</taxon>
        <taxon>Betaproteobacteria</taxon>
        <taxon>Chitinivorax</taxon>
    </lineage>
</organism>
<dbReference type="EMBL" id="JACHHY010000011">
    <property type="protein sequence ID" value="MBB5018781.1"/>
    <property type="molecule type" value="Genomic_DNA"/>
</dbReference>
<evidence type="ECO:0000313" key="1">
    <source>
        <dbReference type="EMBL" id="MBB5018781.1"/>
    </source>
</evidence>
<keyword evidence="2" id="KW-1185">Reference proteome</keyword>
<dbReference type="AlphaFoldDB" id="A0A840MUD1"/>
<dbReference type="Pfam" id="PF14070">
    <property type="entry name" value="YjfB_motility"/>
    <property type="match status" value="1"/>
</dbReference>
<proteinExistence type="predicted"/>
<dbReference type="InterPro" id="IPR025906">
    <property type="entry name" value="YjfB_motility"/>
</dbReference>
<evidence type="ECO:0008006" key="3">
    <source>
        <dbReference type="Google" id="ProtNLM"/>
    </source>
</evidence>
<protein>
    <recommendedName>
        <fullName evidence="3">Motility protein</fullName>
    </recommendedName>
</protein>
<accession>A0A840MUD1</accession>
<evidence type="ECO:0000313" key="2">
    <source>
        <dbReference type="Proteomes" id="UP000575898"/>
    </source>
</evidence>
<name>A0A840MUD1_9PROT</name>
<dbReference type="Proteomes" id="UP000575898">
    <property type="component" value="Unassembled WGS sequence"/>
</dbReference>
<gene>
    <name evidence="1" type="ORF">HNQ59_002074</name>
</gene>
<reference evidence="1 2" key="1">
    <citation type="submission" date="2020-08" db="EMBL/GenBank/DDBJ databases">
        <title>Genomic Encyclopedia of Type Strains, Phase IV (KMG-IV): sequencing the most valuable type-strain genomes for metagenomic binning, comparative biology and taxonomic classification.</title>
        <authorList>
            <person name="Goeker M."/>
        </authorList>
    </citation>
    <scope>NUCLEOTIDE SEQUENCE [LARGE SCALE GENOMIC DNA]</scope>
    <source>
        <strain evidence="1 2">DSM 27165</strain>
    </source>
</reference>
<comment type="caution">
    <text evidence="1">The sequence shown here is derived from an EMBL/GenBank/DDBJ whole genome shotgun (WGS) entry which is preliminary data.</text>
</comment>